<keyword evidence="1" id="KW-1185">Reference proteome</keyword>
<dbReference type="WBParaSite" id="MBELARI_LOCUS18802">
    <property type="protein sequence ID" value="MBELARI_LOCUS18802"/>
    <property type="gene ID" value="MBELARI_LOCUS18802"/>
</dbReference>
<dbReference type="AlphaFoldDB" id="A0AAF3EXH8"/>
<evidence type="ECO:0000313" key="2">
    <source>
        <dbReference type="WBParaSite" id="MBELARI_LOCUS18802"/>
    </source>
</evidence>
<evidence type="ECO:0000313" key="1">
    <source>
        <dbReference type="Proteomes" id="UP000887575"/>
    </source>
</evidence>
<reference evidence="2" key="1">
    <citation type="submission" date="2024-02" db="UniProtKB">
        <authorList>
            <consortium name="WormBaseParasite"/>
        </authorList>
    </citation>
    <scope>IDENTIFICATION</scope>
</reference>
<dbReference type="Proteomes" id="UP000887575">
    <property type="component" value="Unassembled WGS sequence"/>
</dbReference>
<sequence length="440" mass="51444">MLINRHRFSFLFYIPLDSHSTMCNVYIYGHLMLNDQSEKIKSDVVKKLSFIDKLTFASLSKENEKLVSRIGVLPKVVDILIRAESVVIDDSSAFYVENYFIVISTEEDKMVIEGDQLYHLHSGARYQLPYKFLPHFFSMVNEIGHLRFELGRLDIDYVDSSLRDRLWKEYMKNTKSDLQEILPAGQHRVLQDISKCVQNGTSLRHCTFVAESFELIKHFFNVSNTFTMENLHINVPDMPESLNFFNTPRFQNLSSAELFKSPLFSIDLFWAKKFDKISLHTTLPEFFDAFAEVFIEEFALRDRFFGQLVFIQHATRDEKDRIRNRIEKIRGIKSIDSSEEFEAYSQIVDPNAYGHQTEFQYGFCSLSHLNKEWRADPIATPIPDSEFAPRYAARHAKFYKWKINDKKEAACGFFDCFIHRSYAGVLVFLVAVFDCQVNKN</sequence>
<organism evidence="1 2">
    <name type="scientific">Mesorhabditis belari</name>
    <dbReference type="NCBI Taxonomy" id="2138241"/>
    <lineage>
        <taxon>Eukaryota</taxon>
        <taxon>Metazoa</taxon>
        <taxon>Ecdysozoa</taxon>
        <taxon>Nematoda</taxon>
        <taxon>Chromadorea</taxon>
        <taxon>Rhabditida</taxon>
        <taxon>Rhabditina</taxon>
        <taxon>Rhabditomorpha</taxon>
        <taxon>Rhabditoidea</taxon>
        <taxon>Rhabditidae</taxon>
        <taxon>Mesorhabditinae</taxon>
        <taxon>Mesorhabditis</taxon>
    </lineage>
</organism>
<accession>A0AAF3EXH8</accession>
<proteinExistence type="predicted"/>
<name>A0AAF3EXH8_9BILA</name>
<protein>
    <submittedName>
        <fullName evidence="2">Uncharacterized protein</fullName>
    </submittedName>
</protein>